<protein>
    <submittedName>
        <fullName evidence="2">Uncharacterized protein</fullName>
    </submittedName>
</protein>
<gene>
    <name evidence="2" type="ORF">POPTR_T141100</name>
</gene>
<proteinExistence type="predicted"/>
<organism evidence="2">
    <name type="scientific">Populus trichocarpa</name>
    <name type="common">Western balsam poplar</name>
    <name type="synonym">Populus balsamifera subsp. trichocarpa</name>
    <dbReference type="NCBI Taxonomy" id="3694"/>
    <lineage>
        <taxon>Eukaryota</taxon>
        <taxon>Viridiplantae</taxon>
        <taxon>Streptophyta</taxon>
        <taxon>Embryophyta</taxon>
        <taxon>Tracheophyta</taxon>
        <taxon>Spermatophyta</taxon>
        <taxon>Magnoliopsida</taxon>
        <taxon>eudicotyledons</taxon>
        <taxon>Gunneridae</taxon>
        <taxon>Pentapetalae</taxon>
        <taxon>rosids</taxon>
        <taxon>fabids</taxon>
        <taxon>Malpighiales</taxon>
        <taxon>Salicaceae</taxon>
        <taxon>Saliceae</taxon>
        <taxon>Populus</taxon>
    </lineage>
</organism>
<reference evidence="2" key="1">
    <citation type="journal article" date="2006" name="Science">
        <title>The genome of black cottonwood, Populus trichocarpa (Torr. &amp; Gray).</title>
        <authorList>
            <person name="Tuskan G.A."/>
            <person name="Difazio S."/>
            <person name="Jansson S."/>
            <person name="Bohlmann J."/>
            <person name="Grigoriev I."/>
            <person name="Hellsten U."/>
            <person name="Putnam N."/>
            <person name="Ralph S."/>
            <person name="Rombauts S."/>
            <person name="Salamov A."/>
            <person name="Schein J."/>
            <person name="Sterck L."/>
            <person name="Aerts A."/>
            <person name="Bhalerao R.R."/>
            <person name="Bhalerao R.P."/>
            <person name="Blaudez D."/>
            <person name="Boerjan W."/>
            <person name="Brun A."/>
            <person name="Brunner A."/>
            <person name="Busov V."/>
            <person name="Campbell M."/>
            <person name="Carlson J."/>
            <person name="Chalot M."/>
            <person name="Chapman J."/>
            <person name="Chen G.L."/>
            <person name="Cooper D."/>
            <person name="Coutinho P.M."/>
            <person name="Couturier J."/>
            <person name="Covert S."/>
            <person name="Cronk Q."/>
            <person name="Cunningham R."/>
            <person name="Davis J."/>
            <person name="Degroeve S."/>
            <person name="Dejardin A."/>
            <person name="Depamphilis C."/>
            <person name="Detter J."/>
            <person name="Dirks B."/>
            <person name="Dubchak I."/>
            <person name="Duplessis S."/>
            <person name="Ehlting J."/>
            <person name="Ellis B."/>
            <person name="Gendler K."/>
            <person name="Goodstein D."/>
            <person name="Gribskov M."/>
            <person name="Grimwood J."/>
            <person name="Groover A."/>
            <person name="Gunter L."/>
            <person name="Hamberger B."/>
            <person name="Heinze B."/>
            <person name="Helariutta Y."/>
            <person name="Henrissat B."/>
            <person name="Holligan D."/>
            <person name="Holt R."/>
            <person name="Huang W."/>
            <person name="Islam-Faridi N."/>
            <person name="Jones S."/>
            <person name="Jones-Rhoades M."/>
            <person name="Jorgensen R."/>
            <person name="Joshi C."/>
            <person name="Kangasjarvi J."/>
            <person name="Karlsson J."/>
            <person name="Kelleher C."/>
            <person name="Kirkpatrick R."/>
            <person name="Kirst M."/>
            <person name="Kohler A."/>
            <person name="Kalluri U."/>
            <person name="Larimer F."/>
            <person name="Leebens-Mack J."/>
            <person name="Leple J.C."/>
            <person name="Locascio P."/>
            <person name="Lou Y."/>
            <person name="Lucas S."/>
            <person name="Martin F."/>
            <person name="Montanini B."/>
            <person name="Napoli C."/>
            <person name="Nelson D.R."/>
            <person name="Nelson C."/>
            <person name="Nieminen K."/>
            <person name="Nilsson O."/>
            <person name="Pereda V."/>
            <person name="Peter G."/>
            <person name="Philippe R."/>
            <person name="Pilate G."/>
            <person name="Poliakov A."/>
            <person name="Razumovskaya J."/>
            <person name="Richardson P."/>
            <person name="Rinaldi C."/>
            <person name="Ritland K."/>
            <person name="Rouze P."/>
            <person name="Ryaboy D."/>
            <person name="Schmutz J."/>
            <person name="Schrader J."/>
            <person name="Segerman B."/>
            <person name="Shin H."/>
            <person name="Siddiqui A."/>
            <person name="Sterky F."/>
            <person name="Terry A."/>
            <person name="Tsai C.J."/>
            <person name="Uberbacher E."/>
            <person name="Unneberg P."/>
            <person name="Vahala J."/>
            <person name="Wall K."/>
            <person name="Wessler S."/>
            <person name="Yang G."/>
            <person name="Yin T."/>
            <person name="Douglas C."/>
            <person name="Marra M."/>
            <person name="Sandberg G."/>
            <person name="Van de Peer Y."/>
            <person name="Rokhsar D."/>
        </authorList>
    </citation>
    <scope>NUCLEOTIDE SEQUENCE [LARGE SCALE GENOMIC DNA]</scope>
    <source>
        <strain evidence="2">Nisqually-1</strain>
    </source>
</reference>
<feature type="region of interest" description="Disordered" evidence="1">
    <location>
        <begin position="1"/>
        <end position="35"/>
    </location>
</feature>
<evidence type="ECO:0000313" key="2">
    <source>
        <dbReference type="EMBL" id="PNS22482.1"/>
    </source>
</evidence>
<accession>A0A2K1R5B9</accession>
<sequence>MARSFAGIDDPFSGRRRPVFRPATTRFPAGDDLLPKNTTRARAPLGRWGLRAWGPWGPLGTWALGRARVTSRSPRSHARLTKTGAAPAGLLSIPRCLRARQGPARRRWPRQATAPAGLLSRPRGGCLRALAPRVLACALRGRG</sequence>
<dbReference type="InParanoid" id="A0A2K1R5B9"/>
<evidence type="ECO:0000256" key="1">
    <source>
        <dbReference type="SAM" id="MobiDB-lite"/>
    </source>
</evidence>
<dbReference type="AlphaFoldDB" id="A0A2K1R5B9"/>
<reference evidence="2" key="2">
    <citation type="submission" date="2017-07" db="EMBL/GenBank/DDBJ databases">
        <title>WGS assembly of Populus trichocarpa.</title>
        <authorList>
            <person name="Tuskan G."/>
            <person name="Difazio S."/>
            <person name="Jansson S."/>
            <person name="Bohlmann J."/>
            <person name="Grigoriev I."/>
            <person name="Hellsten U."/>
            <person name="Putnam N."/>
            <person name="Ralph S."/>
            <person name="Rombauts S."/>
            <person name="Salamov A."/>
            <person name="Schein J."/>
            <person name="Sterck L."/>
            <person name="Aerts A."/>
            <person name="Bhalerao R."/>
            <person name="Bhalerao R."/>
            <person name="Blaudez D."/>
            <person name="Boerjan W."/>
            <person name="Brun A."/>
            <person name="Brunner A."/>
            <person name="Busov V."/>
            <person name="Campbell M."/>
            <person name="Carlson J."/>
            <person name="Chalot M."/>
            <person name="Chapman J."/>
            <person name="Chen G."/>
            <person name="Cooper D."/>
            <person name="Coutinho P."/>
            <person name="Couturier J."/>
            <person name="Covert S."/>
            <person name="Cronk Q."/>
            <person name="Cunningham R."/>
            <person name="Davis J."/>
            <person name="Degroeve S."/>
            <person name="Dejardin A."/>
            <person name="Depamphilis C."/>
            <person name="Detter J."/>
            <person name="Dirks B."/>
            <person name="Dubchak I."/>
            <person name="Duplessis S."/>
            <person name="Ehlting J."/>
            <person name="Ellis B."/>
            <person name="Gendler K."/>
            <person name="Goodstein D."/>
            <person name="Gribskov M."/>
            <person name="Grimwood J."/>
            <person name="Groover A."/>
            <person name="Gunter L."/>
            <person name="Hamberger B."/>
            <person name="Heinze B."/>
            <person name="Helariutta Y."/>
            <person name="Henrissat B."/>
            <person name="Holligan D."/>
            <person name="Holt R."/>
            <person name="Huang W."/>
            <person name="Islam-Faridi N."/>
            <person name="Jones S."/>
            <person name="Jones-Rhoades M."/>
            <person name="Jorgensen R."/>
            <person name="Joshi C."/>
            <person name="Kangasjarvi J."/>
            <person name="Karlsson J."/>
            <person name="Kelleher C."/>
            <person name="Kirkpatrick R."/>
            <person name="Kirst M."/>
            <person name="Kohler A."/>
            <person name="Kalluri U."/>
            <person name="Larimer F."/>
            <person name="Leebens-Mack J."/>
            <person name="Leple J."/>
            <person name="Locascio P."/>
            <person name="Lou Y."/>
            <person name="Lucas S."/>
            <person name="Martin F."/>
            <person name="Montanini B."/>
            <person name="Napoli C."/>
            <person name="Nelson D."/>
            <person name="Nelson C."/>
            <person name="Nieminen K."/>
            <person name="Nilsson O."/>
            <person name="Pereda V."/>
            <person name="Peter G."/>
            <person name="Philippe R."/>
            <person name="Pilate G."/>
            <person name="Poliakov A."/>
            <person name="Razumovskaya J."/>
            <person name="Richardson P."/>
            <person name="Rinaldi C."/>
            <person name="Ritland K."/>
            <person name="Rouze P."/>
            <person name="Ryaboy D."/>
            <person name="Schmutz J."/>
            <person name="Schrader J."/>
            <person name="Segerman B."/>
            <person name="Shin H."/>
            <person name="Siddiqui A."/>
            <person name="Sterky F."/>
            <person name="Terry A."/>
            <person name="Tsai C."/>
            <person name="Uberbacher E."/>
            <person name="Unneberg P."/>
            <person name="Vahala J."/>
            <person name="Wall K."/>
            <person name="Wessler S."/>
            <person name="Yang G."/>
            <person name="Yin T."/>
            <person name="Douglas C."/>
            <person name="Marra M."/>
            <person name="Sandberg G."/>
            <person name="Van De Peer Y."/>
            <person name="Rokhsar D."/>
        </authorList>
    </citation>
    <scope>NUCLEOTIDE SEQUENCE</scope>
    <source>
        <strain evidence="2">Nisqually-1</strain>
    </source>
</reference>
<dbReference type="EMBL" id="KZ623500">
    <property type="protein sequence ID" value="PNS22482.1"/>
    <property type="molecule type" value="Genomic_DNA"/>
</dbReference>
<name>A0A2K1R5B9_POPTR</name>